<dbReference type="RefSeq" id="WP_345862677.1">
    <property type="nucleotide sequence ID" value="NZ_JBDIMF010000001.1"/>
</dbReference>
<reference evidence="18 19" key="1">
    <citation type="submission" date="2024-05" db="EMBL/GenBank/DDBJ databases">
        <authorList>
            <person name="Liu Q."/>
            <person name="Xin Y.-H."/>
        </authorList>
    </citation>
    <scope>NUCLEOTIDE SEQUENCE [LARGE SCALE GENOMIC DNA]</scope>
    <source>
        <strain evidence="18 19">CGMCC 1.15349</strain>
    </source>
</reference>
<comment type="pathway">
    <text evidence="2">Lipid metabolism; fatty acid beta-oxidation.</text>
</comment>
<keyword evidence="6" id="KW-0442">Lipid degradation</keyword>
<keyword evidence="7" id="KW-0560">Oxidoreductase</keyword>
<dbReference type="InterPro" id="IPR018376">
    <property type="entry name" value="Enoyl-CoA_hyd/isom_CS"/>
</dbReference>
<evidence type="ECO:0000256" key="13">
    <source>
        <dbReference type="ARBA" id="ARBA00023268"/>
    </source>
</evidence>
<comment type="similarity">
    <text evidence="15">Belongs to the enoyl-CoA hydratase/isomerase family.</text>
</comment>
<dbReference type="CDD" id="cd06558">
    <property type="entry name" value="crotonase-like"/>
    <property type="match status" value="1"/>
</dbReference>
<evidence type="ECO:0000256" key="1">
    <source>
        <dbReference type="ARBA" id="ARBA00004275"/>
    </source>
</evidence>
<comment type="subcellular location">
    <subcellularLocation>
        <location evidence="1">Peroxisome</location>
    </subcellularLocation>
</comment>
<evidence type="ECO:0000256" key="14">
    <source>
        <dbReference type="ARBA" id="ARBA00049556"/>
    </source>
</evidence>
<evidence type="ECO:0000259" key="16">
    <source>
        <dbReference type="Pfam" id="PF00725"/>
    </source>
</evidence>
<feature type="domain" description="3-hydroxyacyl-CoA dehydrogenase C-terminal" evidence="16">
    <location>
        <begin position="475"/>
        <end position="559"/>
    </location>
</feature>
<keyword evidence="8" id="KW-0520">NAD</keyword>
<evidence type="ECO:0000256" key="4">
    <source>
        <dbReference type="ARBA" id="ARBA00011245"/>
    </source>
</evidence>
<evidence type="ECO:0000313" key="19">
    <source>
        <dbReference type="Proteomes" id="UP001404104"/>
    </source>
</evidence>
<comment type="catalytic activity">
    <reaction evidence="14">
        <text>a (3S)-3-hydroxyacyl-CoA + NAD(+) = a 3-oxoacyl-CoA + NADH + H(+)</text>
        <dbReference type="Rhea" id="RHEA:22432"/>
        <dbReference type="ChEBI" id="CHEBI:15378"/>
        <dbReference type="ChEBI" id="CHEBI:57318"/>
        <dbReference type="ChEBI" id="CHEBI:57540"/>
        <dbReference type="ChEBI" id="CHEBI:57945"/>
        <dbReference type="ChEBI" id="CHEBI:90726"/>
        <dbReference type="EC" id="1.1.1.35"/>
    </reaction>
</comment>
<comment type="similarity">
    <text evidence="3">In the N-terminal section; belongs to the enoyl-CoA hydratase/isomerase family.</text>
</comment>
<dbReference type="InterPro" id="IPR001753">
    <property type="entry name" value="Enoyl-CoA_hydra/iso"/>
</dbReference>
<protein>
    <submittedName>
        <fullName evidence="18">3-hydroxyacyl-CoA dehydrogenase NAD-binding domain-containing protein</fullName>
    </submittedName>
</protein>
<evidence type="ECO:0000256" key="5">
    <source>
        <dbReference type="ARBA" id="ARBA00022832"/>
    </source>
</evidence>
<name>A0ABU9XRB8_9SPHN</name>
<proteinExistence type="inferred from homology"/>
<evidence type="ECO:0000256" key="8">
    <source>
        <dbReference type="ARBA" id="ARBA00023027"/>
    </source>
</evidence>
<dbReference type="PROSITE" id="PS00166">
    <property type="entry name" value="ENOYL_COA_HYDRATASE"/>
    <property type="match status" value="1"/>
</dbReference>
<dbReference type="PANTHER" id="PTHR23309">
    <property type="entry name" value="3-HYDROXYACYL-COA DEHYROGENASE"/>
    <property type="match status" value="1"/>
</dbReference>
<evidence type="ECO:0000256" key="9">
    <source>
        <dbReference type="ARBA" id="ARBA00023098"/>
    </source>
</evidence>
<evidence type="ECO:0000313" key="18">
    <source>
        <dbReference type="EMBL" id="MEN2785246.1"/>
    </source>
</evidence>
<evidence type="ECO:0000259" key="17">
    <source>
        <dbReference type="Pfam" id="PF02737"/>
    </source>
</evidence>
<dbReference type="Gene3D" id="3.40.50.720">
    <property type="entry name" value="NAD(P)-binding Rossmann-like Domain"/>
    <property type="match status" value="1"/>
</dbReference>
<keyword evidence="10" id="KW-0576">Peroxisome</keyword>
<dbReference type="InterPro" id="IPR008927">
    <property type="entry name" value="6-PGluconate_DH-like_C_sf"/>
</dbReference>
<dbReference type="Pfam" id="PF02737">
    <property type="entry name" value="3HCDH_N"/>
    <property type="match status" value="1"/>
</dbReference>
<dbReference type="InterPro" id="IPR029045">
    <property type="entry name" value="ClpP/crotonase-like_dom_sf"/>
</dbReference>
<evidence type="ECO:0000256" key="2">
    <source>
        <dbReference type="ARBA" id="ARBA00005005"/>
    </source>
</evidence>
<dbReference type="SUPFAM" id="SSF51735">
    <property type="entry name" value="NAD(P)-binding Rossmann-fold domains"/>
    <property type="match status" value="1"/>
</dbReference>
<keyword evidence="13" id="KW-0511">Multifunctional enzyme</keyword>
<keyword evidence="5" id="KW-0276">Fatty acid metabolism</keyword>
<dbReference type="InterPro" id="IPR006108">
    <property type="entry name" value="3HC_DH_C"/>
</dbReference>
<dbReference type="Proteomes" id="UP001404104">
    <property type="component" value="Unassembled WGS sequence"/>
</dbReference>
<keyword evidence="19" id="KW-1185">Reference proteome</keyword>
<evidence type="ECO:0000256" key="15">
    <source>
        <dbReference type="RuleBase" id="RU003707"/>
    </source>
</evidence>
<accession>A0ABU9XRB8</accession>
<sequence length="677" mass="72067">MTSPITTEIHDDILVIISNNPPVNALGAAVRQGLAAGIAQGLADPAIKAMVIRCDGRTFFAGADITEFGKPMEEPGLPAVVDQIEASTKPVVAAIHGTALGGGCEVTLGCHYRIAVPSAKIGTPEVKLGLLPGAGGTQRIPRIAGVSLALEMTAKGDPISARKALDAGLIDRLAGEDSLAADAIAFAREIAAVQPLPRASEKAATADPDAVAAFKKENARKFRGFDAPAANIACVEKAADGSSFAEGIAFEREQFMKLMMGVQSAAQRHIFFAERQAAKIDGIAADIALRPINKVGVIGAGTMGGGISMNFLSAGIPVTIVEMAQDALDRGTGVIRKNYEASAAKGRLKPEQVEQAMGALTPTLDFNALADCDLIIEAVYEEMSVKKEIFARLDAIAKPGAILASNTSYLNVDEIATATSRPGDVLGMHFFSPANVMKLLEVVRGAKTADDVLATVMALAKKIKKVAVVAGVCDGFIGNRMLKPRQVEAMKLLMEGATPEQIDRVHVDFGMPMGPFQMSDLAGVDIGWHRDPTRIENIRDALAAEGRWGQKKQAGFYDYDEKRNPTPSPRVAEIIEDFRSKSNLQKREISDQEIIEKTLYTMVNEGALILEEKMAQRASDIDVVWIYGYGWPVYRGGPMFWADTEGLAKIVGGLEKHGFQVAGLLKSKAENGGGFNK</sequence>
<evidence type="ECO:0000256" key="7">
    <source>
        <dbReference type="ARBA" id="ARBA00023002"/>
    </source>
</evidence>
<comment type="caution">
    <text evidence="18">The sequence shown here is derived from an EMBL/GenBank/DDBJ whole genome shotgun (WGS) entry which is preliminary data.</text>
</comment>
<gene>
    <name evidence="18" type="ORF">ABC969_02295</name>
</gene>
<dbReference type="EMBL" id="JBDIMF010000001">
    <property type="protein sequence ID" value="MEN2785246.1"/>
    <property type="molecule type" value="Genomic_DNA"/>
</dbReference>
<evidence type="ECO:0000256" key="11">
    <source>
        <dbReference type="ARBA" id="ARBA00023235"/>
    </source>
</evidence>
<keyword evidence="11" id="KW-0413">Isomerase</keyword>
<evidence type="ECO:0000256" key="6">
    <source>
        <dbReference type="ARBA" id="ARBA00022963"/>
    </source>
</evidence>
<dbReference type="Gene3D" id="3.90.226.10">
    <property type="entry name" value="2-enoyl-CoA Hydratase, Chain A, domain 1"/>
    <property type="match status" value="1"/>
</dbReference>
<organism evidence="18 19">
    <name type="scientific">Sphingomonas qilianensis</name>
    <dbReference type="NCBI Taxonomy" id="1736690"/>
    <lineage>
        <taxon>Bacteria</taxon>
        <taxon>Pseudomonadati</taxon>
        <taxon>Pseudomonadota</taxon>
        <taxon>Alphaproteobacteria</taxon>
        <taxon>Sphingomonadales</taxon>
        <taxon>Sphingomonadaceae</taxon>
        <taxon>Sphingomonas</taxon>
    </lineage>
</organism>
<keyword evidence="9" id="KW-0443">Lipid metabolism</keyword>
<dbReference type="Gene3D" id="1.10.1040.50">
    <property type="match status" value="1"/>
</dbReference>
<dbReference type="InterPro" id="IPR036291">
    <property type="entry name" value="NAD(P)-bd_dom_sf"/>
</dbReference>
<dbReference type="InterPro" id="IPR006176">
    <property type="entry name" value="3-OHacyl-CoA_DH_NAD-bd"/>
</dbReference>
<dbReference type="Pfam" id="PF00378">
    <property type="entry name" value="ECH_1"/>
    <property type="match status" value="1"/>
</dbReference>
<dbReference type="SUPFAM" id="SSF48179">
    <property type="entry name" value="6-phosphogluconate dehydrogenase C-terminal domain-like"/>
    <property type="match status" value="2"/>
</dbReference>
<evidence type="ECO:0000256" key="10">
    <source>
        <dbReference type="ARBA" id="ARBA00023140"/>
    </source>
</evidence>
<feature type="domain" description="3-hydroxyacyl-CoA dehydrogenase NAD binding" evidence="17">
    <location>
        <begin position="294"/>
        <end position="470"/>
    </location>
</feature>
<evidence type="ECO:0000256" key="3">
    <source>
        <dbReference type="ARBA" id="ARBA00008750"/>
    </source>
</evidence>
<dbReference type="SUPFAM" id="SSF52096">
    <property type="entry name" value="ClpP/crotonase"/>
    <property type="match status" value="1"/>
</dbReference>
<dbReference type="PANTHER" id="PTHR23309:SF49">
    <property type="entry name" value="PEROXISOMAL BIFUNCTIONAL ENZYME"/>
    <property type="match status" value="1"/>
</dbReference>
<dbReference type="Pfam" id="PF00725">
    <property type="entry name" value="3HCDH"/>
    <property type="match status" value="1"/>
</dbReference>
<evidence type="ECO:0000256" key="12">
    <source>
        <dbReference type="ARBA" id="ARBA00023239"/>
    </source>
</evidence>
<keyword evidence="12" id="KW-0456">Lyase</keyword>
<comment type="subunit">
    <text evidence="4">Monomer.</text>
</comment>